<comment type="caution">
    <text evidence="1">The sequence shown here is derived from an EMBL/GenBank/DDBJ whole genome shotgun (WGS) entry which is preliminary data.</text>
</comment>
<sequence>MGDVSPDVKDVWCSNPGVSVFNLKTCLVGIMDRTHLARIYAGLPGNLGAEFSCQELVKGRIILPTFNVNYVYTFTLEDEGKTLFKLDIAFQHSLLAHYRTNIGDIPISVIQTLEKMTYKMSHRPIRFLGSTINDGFYIVVNDNDDELYWFVTWQSSTN</sequence>
<proteinExistence type="predicted"/>
<dbReference type="EMBL" id="LAZR01044067">
    <property type="protein sequence ID" value="KKL05551.1"/>
    <property type="molecule type" value="Genomic_DNA"/>
</dbReference>
<dbReference type="AlphaFoldDB" id="A0A0F9CIL7"/>
<organism evidence="1">
    <name type="scientific">marine sediment metagenome</name>
    <dbReference type="NCBI Taxonomy" id="412755"/>
    <lineage>
        <taxon>unclassified sequences</taxon>
        <taxon>metagenomes</taxon>
        <taxon>ecological metagenomes</taxon>
    </lineage>
</organism>
<gene>
    <name evidence="1" type="ORF">LCGC14_2604910</name>
</gene>
<reference evidence="1" key="1">
    <citation type="journal article" date="2015" name="Nature">
        <title>Complex archaea that bridge the gap between prokaryotes and eukaryotes.</title>
        <authorList>
            <person name="Spang A."/>
            <person name="Saw J.H."/>
            <person name="Jorgensen S.L."/>
            <person name="Zaremba-Niedzwiedzka K."/>
            <person name="Martijn J."/>
            <person name="Lind A.E."/>
            <person name="van Eijk R."/>
            <person name="Schleper C."/>
            <person name="Guy L."/>
            <person name="Ettema T.J."/>
        </authorList>
    </citation>
    <scope>NUCLEOTIDE SEQUENCE</scope>
</reference>
<protein>
    <submittedName>
        <fullName evidence="1">Uncharacterized protein</fullName>
    </submittedName>
</protein>
<accession>A0A0F9CIL7</accession>
<evidence type="ECO:0000313" key="1">
    <source>
        <dbReference type="EMBL" id="KKL05551.1"/>
    </source>
</evidence>
<name>A0A0F9CIL7_9ZZZZ</name>